<evidence type="ECO:0000313" key="2">
    <source>
        <dbReference type="EMBL" id="SFV90559.1"/>
    </source>
</evidence>
<reference evidence="2" key="1">
    <citation type="submission" date="2016-10" db="EMBL/GenBank/DDBJ databases">
        <authorList>
            <person name="de Groot N.N."/>
        </authorList>
    </citation>
    <scope>NUCLEOTIDE SEQUENCE</scope>
</reference>
<dbReference type="InterPro" id="IPR027367">
    <property type="entry name" value="Gly-zipper_YMGG"/>
</dbReference>
<evidence type="ECO:0000259" key="1">
    <source>
        <dbReference type="Pfam" id="PF13441"/>
    </source>
</evidence>
<sequence length="92" mass="9243">MHYKIYCTLLFTAVSLLLAGCTGNEAVPANATQTGITAGALAGSVIGYNEGHHHRGRDAALGALAGAAAGGLIGSAVDKTNQQPVQTGGWHE</sequence>
<accession>A0A1W1E9I6</accession>
<proteinExistence type="predicted"/>
<dbReference type="EMBL" id="FPIB01000017">
    <property type="protein sequence ID" value="SFV90559.1"/>
    <property type="molecule type" value="Genomic_DNA"/>
</dbReference>
<dbReference type="Pfam" id="PF13441">
    <property type="entry name" value="Gly-zipper_YMGG"/>
    <property type="match status" value="1"/>
</dbReference>
<organism evidence="2">
    <name type="scientific">hydrothermal vent metagenome</name>
    <dbReference type="NCBI Taxonomy" id="652676"/>
    <lineage>
        <taxon>unclassified sequences</taxon>
        <taxon>metagenomes</taxon>
        <taxon>ecological metagenomes</taxon>
    </lineage>
</organism>
<feature type="domain" description="YMGG-like Gly-zipper" evidence="1">
    <location>
        <begin position="31"/>
        <end position="75"/>
    </location>
</feature>
<name>A0A1W1E9I6_9ZZZZ</name>
<gene>
    <name evidence="2" type="ORF">MNB_SV-4-884</name>
</gene>
<protein>
    <recommendedName>
        <fullName evidence="1">YMGG-like Gly-zipper domain-containing protein</fullName>
    </recommendedName>
</protein>
<dbReference type="AlphaFoldDB" id="A0A1W1E9I6"/>
<dbReference type="PROSITE" id="PS51257">
    <property type="entry name" value="PROKAR_LIPOPROTEIN"/>
    <property type="match status" value="1"/>
</dbReference>